<name>A0A4R8ZTE3_9MICO</name>
<dbReference type="RefSeq" id="WP_134521271.1">
    <property type="nucleotide sequence ID" value="NZ_SOHE01000090.1"/>
</dbReference>
<dbReference type="AlphaFoldDB" id="A0A4R8ZTE3"/>
<feature type="compositionally biased region" description="Low complexity" evidence="1">
    <location>
        <begin position="30"/>
        <end position="47"/>
    </location>
</feature>
<dbReference type="Proteomes" id="UP000297447">
    <property type="component" value="Unassembled WGS sequence"/>
</dbReference>
<gene>
    <name evidence="2" type="ORF">E3T55_19665</name>
</gene>
<feature type="region of interest" description="Disordered" evidence="1">
    <location>
        <begin position="24"/>
        <end position="49"/>
    </location>
</feature>
<accession>A0A4R8ZTE3</accession>
<keyword evidence="3" id="KW-1185">Reference proteome</keyword>
<proteinExistence type="predicted"/>
<protein>
    <submittedName>
        <fullName evidence="2">Uncharacterized protein</fullName>
    </submittedName>
</protein>
<evidence type="ECO:0000313" key="3">
    <source>
        <dbReference type="Proteomes" id="UP000297447"/>
    </source>
</evidence>
<dbReference type="OrthoDB" id="5064254at2"/>
<dbReference type="EMBL" id="SOHE01000090">
    <property type="protein sequence ID" value="TFD45013.1"/>
    <property type="molecule type" value="Genomic_DNA"/>
</dbReference>
<reference evidence="2 3" key="1">
    <citation type="submission" date="2019-03" db="EMBL/GenBank/DDBJ databases">
        <title>Genomics of glacier-inhabiting Cryobacterium strains.</title>
        <authorList>
            <person name="Liu Q."/>
            <person name="Xin Y.-H."/>
        </authorList>
    </citation>
    <scope>NUCLEOTIDE SEQUENCE [LARGE SCALE GENOMIC DNA]</scope>
    <source>
        <strain evidence="2 3">Hh14</strain>
    </source>
</reference>
<evidence type="ECO:0000256" key="1">
    <source>
        <dbReference type="SAM" id="MobiDB-lite"/>
    </source>
</evidence>
<sequence length="233" mass="24509">MISAAGATVLVSVVGLVGALLSQPDEGNQSQPAPAATPPSTQEPAEPGSVVDASVAELGWSPEPITTDARDYGVAAAIAGSTYDTTLATRNQFRDNLATWHTLDPRYDLDADQQDALDGKLDELNRRVVVPASTWDAQAASNIAVTAAVDGDVLVDYDHLSPQPGSLDVLIADGYHLVTTDILATYTGQGDVSYEERYTVSVQVNCGSSTPAADSGQFPADCKLIRFFPEARK</sequence>
<organism evidence="2 3">
    <name type="scientific">Cryobacterium frigoriphilum</name>
    <dbReference type="NCBI Taxonomy" id="1259150"/>
    <lineage>
        <taxon>Bacteria</taxon>
        <taxon>Bacillati</taxon>
        <taxon>Actinomycetota</taxon>
        <taxon>Actinomycetes</taxon>
        <taxon>Micrococcales</taxon>
        <taxon>Microbacteriaceae</taxon>
        <taxon>Cryobacterium</taxon>
    </lineage>
</organism>
<evidence type="ECO:0000313" key="2">
    <source>
        <dbReference type="EMBL" id="TFD45013.1"/>
    </source>
</evidence>
<comment type="caution">
    <text evidence="2">The sequence shown here is derived from an EMBL/GenBank/DDBJ whole genome shotgun (WGS) entry which is preliminary data.</text>
</comment>